<sequence length="197" mass="21266">MGKAGTADTPAAPPSVLLIGGRAGVGKTTVAWEAAAQLRAADISHAIIEGDFMGQVYPPPQHDPHLSAITERNLKAIWTNYAQLGCHRLIYTNTLSILPETAPTFHRALGPDVHITRVLLTATDTTTHQRLTGRELGSELDKELQNSARKARLLEVRVPADTVRVRTDGRRVVDIAREVLTATGWTRNDQAGTGAPD</sequence>
<evidence type="ECO:0000313" key="2">
    <source>
        <dbReference type="Proteomes" id="UP001621512"/>
    </source>
</evidence>
<dbReference type="EMBL" id="CP108341">
    <property type="protein sequence ID" value="WTW27473.1"/>
    <property type="molecule type" value="Genomic_DNA"/>
</dbReference>
<dbReference type="SUPFAM" id="SSF52540">
    <property type="entry name" value="P-loop containing nucleoside triphosphate hydrolases"/>
    <property type="match status" value="1"/>
</dbReference>
<accession>A0ABZ1MHS5</accession>
<name>A0ABZ1MHS5_STREF</name>
<gene>
    <name evidence="1" type="ORF">OHU35_16005</name>
</gene>
<keyword evidence="2" id="KW-1185">Reference proteome</keyword>
<dbReference type="Proteomes" id="UP001621512">
    <property type="component" value="Chromosome"/>
</dbReference>
<evidence type="ECO:0000313" key="1">
    <source>
        <dbReference type="EMBL" id="WTW27473.1"/>
    </source>
</evidence>
<organism evidence="1 2">
    <name type="scientific">Streptomyces purpurascens</name>
    <dbReference type="NCBI Taxonomy" id="1924"/>
    <lineage>
        <taxon>Bacteria</taxon>
        <taxon>Bacillati</taxon>
        <taxon>Actinomycetota</taxon>
        <taxon>Actinomycetes</taxon>
        <taxon>Kitasatosporales</taxon>
        <taxon>Streptomycetaceae</taxon>
        <taxon>Streptomyces</taxon>
    </lineage>
</organism>
<proteinExistence type="predicted"/>
<dbReference type="InterPro" id="IPR027417">
    <property type="entry name" value="P-loop_NTPase"/>
</dbReference>
<dbReference type="Gene3D" id="3.40.50.300">
    <property type="entry name" value="P-loop containing nucleotide triphosphate hydrolases"/>
    <property type="match status" value="1"/>
</dbReference>
<dbReference type="RefSeq" id="WP_189723914.1">
    <property type="nucleotide sequence ID" value="NZ_BMUK01000004.1"/>
</dbReference>
<protein>
    <submittedName>
        <fullName evidence="1">AAA family ATPase</fullName>
    </submittedName>
</protein>
<reference evidence="1 2" key="1">
    <citation type="submission" date="2022-10" db="EMBL/GenBank/DDBJ databases">
        <title>The complete genomes of actinobacterial strains from the NBC collection.</title>
        <authorList>
            <person name="Joergensen T.S."/>
            <person name="Alvarez Arevalo M."/>
            <person name="Sterndorff E.B."/>
            <person name="Faurdal D."/>
            <person name="Vuksanovic O."/>
            <person name="Mourched A.-S."/>
            <person name="Charusanti P."/>
            <person name="Shaw S."/>
            <person name="Blin K."/>
            <person name="Weber T."/>
        </authorList>
    </citation>
    <scope>NUCLEOTIDE SEQUENCE [LARGE SCALE GENOMIC DNA]</scope>
    <source>
        <strain evidence="1 2">NBC_00017</strain>
    </source>
</reference>